<reference evidence="4 5" key="1">
    <citation type="submission" date="2018-03" db="EMBL/GenBank/DDBJ databases">
        <title>Rhodobacter blasticus.</title>
        <authorList>
            <person name="Meyer T.E."/>
            <person name="Miller S."/>
            <person name="Lodha T."/>
            <person name="Gandham S."/>
            <person name="Chintalapati S."/>
            <person name="Chintalapati V.R."/>
        </authorList>
    </citation>
    <scope>NUCLEOTIDE SEQUENCE [LARGE SCALE GENOMIC DNA]</scope>
    <source>
        <strain evidence="4 5">DSM 2131</strain>
    </source>
</reference>
<evidence type="ECO:0000256" key="1">
    <source>
        <dbReference type="SAM" id="MobiDB-lite"/>
    </source>
</evidence>
<name>A0A2T4J7X3_FUSBL</name>
<proteinExistence type="predicted"/>
<dbReference type="EMBL" id="PZKE01000010">
    <property type="protein sequence ID" value="PTE13938.1"/>
    <property type="molecule type" value="Genomic_DNA"/>
</dbReference>
<feature type="chain" id="PRO_5015475907" description="Extensin-like C-terminal domain-containing protein" evidence="2">
    <location>
        <begin position="19"/>
        <end position="294"/>
    </location>
</feature>
<sequence length="294" mass="30619">MRAALAVVLTLLSAPLAAQTMDRSPRPVLNPVYATAAPAATPAAPPAAEAGTQAVIAASLRPAPRPGGLEQKVAAARKGQGDEGLDLLGLRPGGSAVETASAPAPELTPDPAPTGKKKRKKDRETVSKKGSVCGVAAIKGEKIAPIKAKVKGCGLADGVRVTSVSGVRLSQAATIDCDTARALNTWVDQVLQPSYGNSVVELKIAAHYICRPRNNKKGAKISEHGRGKAIDVAGFVLSNGKTLSVARNFDRTMRRAYKSACGIFGTTLGPGSDGYHEDHMHFDTARQRNGPYCR</sequence>
<evidence type="ECO:0000313" key="5">
    <source>
        <dbReference type="Proteomes" id="UP000241362"/>
    </source>
</evidence>
<evidence type="ECO:0000313" key="4">
    <source>
        <dbReference type="EMBL" id="PTE13938.1"/>
    </source>
</evidence>
<evidence type="ECO:0000256" key="2">
    <source>
        <dbReference type="SAM" id="SignalP"/>
    </source>
</evidence>
<protein>
    <recommendedName>
        <fullName evidence="3">Extensin-like C-terminal domain-containing protein</fullName>
    </recommendedName>
</protein>
<feature type="signal peptide" evidence="2">
    <location>
        <begin position="1"/>
        <end position="18"/>
    </location>
</feature>
<gene>
    <name evidence="4" type="ORF">C5F44_11505</name>
</gene>
<accession>A0A2T4J7X3</accession>
<keyword evidence="5" id="KW-1185">Reference proteome</keyword>
<dbReference type="InterPro" id="IPR009683">
    <property type="entry name" value="Extensin-like_C"/>
</dbReference>
<dbReference type="Proteomes" id="UP000241362">
    <property type="component" value="Unassembled WGS sequence"/>
</dbReference>
<dbReference type="RefSeq" id="WP_107673682.1">
    <property type="nucleotide sequence ID" value="NZ_PZKE01000010.1"/>
</dbReference>
<comment type="caution">
    <text evidence="4">The sequence shown here is derived from an EMBL/GenBank/DDBJ whole genome shotgun (WGS) entry which is preliminary data.</text>
</comment>
<feature type="domain" description="Extensin-like C-terminal" evidence="3">
    <location>
        <begin position="147"/>
        <end position="294"/>
    </location>
</feature>
<dbReference type="AlphaFoldDB" id="A0A2T4J7X3"/>
<evidence type="ECO:0000259" key="3">
    <source>
        <dbReference type="Pfam" id="PF06904"/>
    </source>
</evidence>
<feature type="region of interest" description="Disordered" evidence="1">
    <location>
        <begin position="62"/>
        <end position="126"/>
    </location>
</feature>
<dbReference type="Pfam" id="PF06904">
    <property type="entry name" value="Extensin-like_C"/>
    <property type="match status" value="1"/>
</dbReference>
<keyword evidence="2" id="KW-0732">Signal</keyword>
<organism evidence="4 5">
    <name type="scientific">Fuscovulum blasticum DSM 2131</name>
    <dbReference type="NCBI Taxonomy" id="1188250"/>
    <lineage>
        <taxon>Bacteria</taxon>
        <taxon>Pseudomonadati</taxon>
        <taxon>Pseudomonadota</taxon>
        <taxon>Alphaproteobacteria</taxon>
        <taxon>Rhodobacterales</taxon>
        <taxon>Paracoccaceae</taxon>
        <taxon>Pseudogemmobacter</taxon>
    </lineage>
</organism>